<evidence type="ECO:0000256" key="6">
    <source>
        <dbReference type="ARBA" id="ARBA00022847"/>
    </source>
</evidence>
<feature type="transmembrane region" description="Helical" evidence="9">
    <location>
        <begin position="217"/>
        <end position="235"/>
    </location>
</feature>
<evidence type="ECO:0000256" key="1">
    <source>
        <dbReference type="ARBA" id="ARBA00006430"/>
    </source>
</evidence>
<dbReference type="AlphaFoldDB" id="A0A9X4LAS1"/>
<keyword evidence="5 9" id="KW-0812">Transmembrane</keyword>
<keyword evidence="6" id="KW-0769">Symport</keyword>
<proteinExistence type="inferred from homology"/>
<protein>
    <submittedName>
        <fullName evidence="10">2-keto-3-deoxygluconate permease</fullName>
    </submittedName>
</protein>
<evidence type="ECO:0000313" key="11">
    <source>
        <dbReference type="Proteomes" id="UP001152302"/>
    </source>
</evidence>
<feature type="transmembrane region" description="Helical" evidence="9">
    <location>
        <begin position="186"/>
        <end position="205"/>
    </location>
</feature>
<gene>
    <name evidence="10" type="ORF">M4L21_12265</name>
</gene>
<comment type="similarity">
    <text evidence="1">Belongs to the KdgT transporter family.</text>
</comment>
<feature type="transmembrane region" description="Helical" evidence="9">
    <location>
        <begin position="69"/>
        <end position="87"/>
    </location>
</feature>
<reference evidence="10" key="1">
    <citation type="submission" date="2022-05" db="EMBL/GenBank/DDBJ databases">
        <title>Comparative genomics of Staphylococcus equorum isolates.</title>
        <authorList>
            <person name="Luelf R.H."/>
        </authorList>
    </citation>
    <scope>NUCLEOTIDE SEQUENCE</scope>
    <source>
        <strain evidence="10">TMW 2.2343</strain>
    </source>
</reference>
<evidence type="ECO:0000256" key="2">
    <source>
        <dbReference type="ARBA" id="ARBA00022448"/>
    </source>
</evidence>
<dbReference type="EMBL" id="JAMBPX010000009">
    <property type="protein sequence ID" value="MDG0860105.1"/>
    <property type="molecule type" value="Genomic_DNA"/>
</dbReference>
<evidence type="ECO:0000256" key="5">
    <source>
        <dbReference type="ARBA" id="ARBA00022692"/>
    </source>
</evidence>
<organism evidence="10 11">
    <name type="scientific">Staphylococcus equorum</name>
    <dbReference type="NCBI Taxonomy" id="246432"/>
    <lineage>
        <taxon>Bacteria</taxon>
        <taxon>Bacillati</taxon>
        <taxon>Bacillota</taxon>
        <taxon>Bacilli</taxon>
        <taxon>Bacillales</taxon>
        <taxon>Staphylococcaceae</taxon>
        <taxon>Staphylococcus</taxon>
    </lineage>
</organism>
<keyword evidence="7 9" id="KW-1133">Transmembrane helix</keyword>
<evidence type="ECO:0000256" key="3">
    <source>
        <dbReference type="ARBA" id="ARBA00022475"/>
    </source>
</evidence>
<comment type="caution">
    <text evidence="10">The sequence shown here is derived from an EMBL/GenBank/DDBJ whole genome shotgun (WGS) entry which is preliminary data.</text>
</comment>
<name>A0A9X4LAS1_9STAP</name>
<feature type="transmembrane region" description="Helical" evidence="9">
    <location>
        <begin position="247"/>
        <end position="268"/>
    </location>
</feature>
<keyword evidence="3" id="KW-1003">Cell membrane</keyword>
<dbReference type="Proteomes" id="UP001152302">
    <property type="component" value="Unassembled WGS sequence"/>
</dbReference>
<dbReference type="Pfam" id="PF03812">
    <property type="entry name" value="KdgT"/>
    <property type="match status" value="2"/>
</dbReference>
<feature type="transmembrane region" description="Helical" evidence="9">
    <location>
        <begin position="12"/>
        <end position="33"/>
    </location>
</feature>
<sequence length="387" mass="40747">MRIKDTIEKVPGGLMVVPLLLGAAINTIDQLHLSFIMNGLKFLGAPKTEEGYYEMLQIGGFSQDLFKDSALVLIALFIFCVGSQMNLKIGGKALKKGMILTSTKYFSGLGVGLLLGAIFDPWTGLFGLSTIAIIAAMTNSNSGMYAALTSAYGNRSDIGGLSILAINDGPLLTLISLGFIGTNFPVISFVSVLLPLAIGMLLGNLDPKIAEFLRPGESLLIPFFAFSLGAGMNLAEFFNFSVLSGGLTLALLTFVCTAVTGVIAFKLFKEKSVIGPISESSTAGNAVSTPAAVVAAASTALASGNLSQSEFAMIEKVAPIATAQISVSAITTAILCPIAVIMVDKYQKRKGIDGTEEHFKTNHKAFSKLKQSTNSVNYESALNKKED</sequence>
<dbReference type="RefSeq" id="WP_277581926.1">
    <property type="nucleotide sequence ID" value="NZ_JAMBPV010000008.1"/>
</dbReference>
<keyword evidence="2" id="KW-0813">Transport</keyword>
<dbReference type="GO" id="GO:0016020">
    <property type="term" value="C:membrane"/>
    <property type="evidence" value="ECO:0007669"/>
    <property type="project" value="InterPro"/>
</dbReference>
<dbReference type="GO" id="GO:0015649">
    <property type="term" value="F:2-keto-3-deoxygluconate:proton symporter activity"/>
    <property type="evidence" value="ECO:0007669"/>
    <property type="project" value="InterPro"/>
</dbReference>
<accession>A0A9X4LAS1</accession>
<keyword evidence="8 9" id="KW-0472">Membrane</keyword>
<evidence type="ECO:0000256" key="8">
    <source>
        <dbReference type="ARBA" id="ARBA00023136"/>
    </source>
</evidence>
<feature type="transmembrane region" description="Helical" evidence="9">
    <location>
        <begin position="321"/>
        <end position="343"/>
    </location>
</feature>
<dbReference type="InterPro" id="IPR004684">
    <property type="entry name" value="2keto-3dGluconate_permease"/>
</dbReference>
<evidence type="ECO:0000256" key="9">
    <source>
        <dbReference type="SAM" id="Phobius"/>
    </source>
</evidence>
<evidence type="ECO:0000313" key="10">
    <source>
        <dbReference type="EMBL" id="MDG0860105.1"/>
    </source>
</evidence>
<evidence type="ECO:0000256" key="4">
    <source>
        <dbReference type="ARBA" id="ARBA00022597"/>
    </source>
</evidence>
<keyword evidence="4" id="KW-0762">Sugar transport</keyword>
<evidence type="ECO:0000256" key="7">
    <source>
        <dbReference type="ARBA" id="ARBA00022989"/>
    </source>
</evidence>
<feature type="transmembrane region" description="Helical" evidence="9">
    <location>
        <begin position="160"/>
        <end position="180"/>
    </location>
</feature>